<protein>
    <recommendedName>
        <fullName evidence="4">Zf-HC2 domain-containing protein</fullName>
    </recommendedName>
</protein>
<dbReference type="Gene3D" id="1.10.10.1320">
    <property type="entry name" value="Anti-sigma factor, zinc-finger domain"/>
    <property type="match status" value="1"/>
</dbReference>
<evidence type="ECO:0000256" key="1">
    <source>
        <dbReference type="SAM" id="Phobius"/>
    </source>
</evidence>
<evidence type="ECO:0000313" key="3">
    <source>
        <dbReference type="Proteomes" id="UP000249522"/>
    </source>
</evidence>
<keyword evidence="1" id="KW-0812">Transmembrane</keyword>
<proteinExistence type="predicted"/>
<dbReference type="OrthoDB" id="2679416at2"/>
<keyword evidence="1" id="KW-0472">Membrane</keyword>
<evidence type="ECO:0000313" key="2">
    <source>
        <dbReference type="EMBL" id="PZD93546.1"/>
    </source>
</evidence>
<keyword evidence="3" id="KW-1185">Reference proteome</keyword>
<name>A0A2W1L2G3_9BACL</name>
<comment type="caution">
    <text evidence="2">The sequence shown here is derived from an EMBL/GenBank/DDBJ whole genome shotgun (WGS) entry which is preliminary data.</text>
</comment>
<dbReference type="AlphaFoldDB" id="A0A2W1L2G3"/>
<dbReference type="InterPro" id="IPR041916">
    <property type="entry name" value="Anti_sigma_zinc_sf"/>
</dbReference>
<evidence type="ECO:0008006" key="4">
    <source>
        <dbReference type="Google" id="ProtNLM"/>
    </source>
</evidence>
<accession>A0A2W1L2G3</accession>
<sequence>MNCREAEELFGIIWDLPEDDPERLAFEQHLIECEGCREQFAIWEESEAMIRDLSLDMPESAPIDHVNRGVMERIYKEESWLMPVTERSYRFTRSFRRNVAAAIASCMAMFVSGLFYFLFGYSGGSSSNEVVKMTGLIETADANNPGATISLDYYQEVPVASISDPLVLQVVPKIPEYWIALSILGIIMTLLFMNWLTRTRA</sequence>
<organism evidence="2 3">
    <name type="scientific">Paenibacillus sambharensis</name>
    <dbReference type="NCBI Taxonomy" id="1803190"/>
    <lineage>
        <taxon>Bacteria</taxon>
        <taxon>Bacillati</taxon>
        <taxon>Bacillota</taxon>
        <taxon>Bacilli</taxon>
        <taxon>Bacillales</taxon>
        <taxon>Paenibacillaceae</taxon>
        <taxon>Paenibacillus</taxon>
    </lineage>
</organism>
<keyword evidence="1" id="KW-1133">Transmembrane helix</keyword>
<gene>
    <name evidence="2" type="ORF">DNH61_23290</name>
</gene>
<dbReference type="RefSeq" id="WP_111149215.1">
    <property type="nucleotide sequence ID" value="NZ_QKRB01000057.1"/>
</dbReference>
<reference evidence="2 3" key="1">
    <citation type="submission" date="2018-06" db="EMBL/GenBank/DDBJ databases">
        <title>Paenibacillus imtechensis sp. nov.</title>
        <authorList>
            <person name="Pinnaka A.K."/>
            <person name="Singh H."/>
            <person name="Kaur M."/>
        </authorList>
    </citation>
    <scope>NUCLEOTIDE SEQUENCE [LARGE SCALE GENOMIC DNA]</scope>
    <source>
        <strain evidence="2 3">SMB1</strain>
    </source>
</reference>
<feature type="transmembrane region" description="Helical" evidence="1">
    <location>
        <begin position="177"/>
        <end position="196"/>
    </location>
</feature>
<dbReference type="Proteomes" id="UP000249522">
    <property type="component" value="Unassembled WGS sequence"/>
</dbReference>
<dbReference type="EMBL" id="QKRB01000057">
    <property type="protein sequence ID" value="PZD93546.1"/>
    <property type="molecule type" value="Genomic_DNA"/>
</dbReference>
<feature type="transmembrane region" description="Helical" evidence="1">
    <location>
        <begin position="99"/>
        <end position="119"/>
    </location>
</feature>